<dbReference type="EMBL" id="BARV01001901">
    <property type="protein sequence ID" value="GAI01254.1"/>
    <property type="molecule type" value="Genomic_DNA"/>
</dbReference>
<evidence type="ECO:0000313" key="1">
    <source>
        <dbReference type="EMBL" id="GAI01254.1"/>
    </source>
</evidence>
<proteinExistence type="predicted"/>
<dbReference type="Gene3D" id="3.90.1200.10">
    <property type="match status" value="1"/>
</dbReference>
<organism evidence="1">
    <name type="scientific">marine sediment metagenome</name>
    <dbReference type="NCBI Taxonomy" id="412755"/>
    <lineage>
        <taxon>unclassified sequences</taxon>
        <taxon>metagenomes</taxon>
        <taxon>ecological metagenomes</taxon>
    </lineage>
</organism>
<reference evidence="1" key="1">
    <citation type="journal article" date="2014" name="Front. Microbiol.">
        <title>High frequency of phylogenetically diverse reductive dehalogenase-homologous genes in deep subseafloor sedimentary metagenomes.</title>
        <authorList>
            <person name="Kawai M."/>
            <person name="Futagami T."/>
            <person name="Toyoda A."/>
            <person name="Takaki Y."/>
            <person name="Nishi S."/>
            <person name="Hori S."/>
            <person name="Arai W."/>
            <person name="Tsubouchi T."/>
            <person name="Morono Y."/>
            <person name="Uchiyama I."/>
            <person name="Ito T."/>
            <person name="Fujiyama A."/>
            <person name="Inagaki F."/>
            <person name="Takami H."/>
        </authorList>
    </citation>
    <scope>NUCLEOTIDE SEQUENCE</scope>
    <source>
        <strain evidence="1">Expedition CK06-06</strain>
    </source>
</reference>
<dbReference type="SUPFAM" id="SSF56112">
    <property type="entry name" value="Protein kinase-like (PK-like)"/>
    <property type="match status" value="1"/>
</dbReference>
<gene>
    <name evidence="1" type="ORF">S06H3_05194</name>
</gene>
<accession>X1M4E0</accession>
<dbReference type="AlphaFoldDB" id="X1M4E0"/>
<dbReference type="InterPro" id="IPR011009">
    <property type="entry name" value="Kinase-like_dom_sf"/>
</dbReference>
<sequence length="198" mass="23433">CLFHTSGVKFANPYDVFRDEVSKYKNKAKQFPIDKLIAREEIRNIEEVEKVMRGELQPARPISTHNDLIFENLRLAKNQRVYLLDFEYAGFNIRDGLYYDIGIILGGNLFQKNPIKIKTYEEIIKKASLIYGQEFDSYKAYCGALTNILVMFWWGVVRYFSSETKEEKQYFEKYVLDRAKGIKFLSDFIEKKGARRRF</sequence>
<evidence type="ECO:0008006" key="2">
    <source>
        <dbReference type="Google" id="ProtNLM"/>
    </source>
</evidence>
<protein>
    <recommendedName>
        <fullName evidence="2">Aminoglycoside phosphotransferase domain-containing protein</fullName>
    </recommendedName>
</protein>
<feature type="non-terminal residue" evidence="1">
    <location>
        <position position="1"/>
    </location>
</feature>
<comment type="caution">
    <text evidence="1">The sequence shown here is derived from an EMBL/GenBank/DDBJ whole genome shotgun (WGS) entry which is preliminary data.</text>
</comment>
<name>X1M4E0_9ZZZZ</name>